<dbReference type="SUPFAM" id="SSF56281">
    <property type="entry name" value="Metallo-hydrolase/oxidoreductase"/>
    <property type="match status" value="1"/>
</dbReference>
<feature type="domain" description="Metallo-beta-lactamase" evidence="11">
    <location>
        <begin position="203"/>
        <end position="271"/>
    </location>
</feature>
<dbReference type="PANTHER" id="PTHR46018:SF2">
    <property type="entry name" value="ZINC PHOSPHODIESTERASE ELAC PROTEIN 1"/>
    <property type="match status" value="1"/>
</dbReference>
<dbReference type="FunFam" id="3.60.15.10:FF:000002">
    <property type="entry name" value="Ribonuclease Z"/>
    <property type="match status" value="1"/>
</dbReference>
<evidence type="ECO:0000259" key="11">
    <source>
        <dbReference type="Pfam" id="PF12706"/>
    </source>
</evidence>
<dbReference type="NCBIfam" id="TIGR02651">
    <property type="entry name" value="RNase_Z"/>
    <property type="match status" value="1"/>
</dbReference>
<evidence type="ECO:0000256" key="6">
    <source>
        <dbReference type="ARBA" id="ARBA00022759"/>
    </source>
</evidence>
<keyword evidence="5 10" id="KW-0479">Metal-binding</keyword>
<evidence type="ECO:0000256" key="9">
    <source>
        <dbReference type="ARBA" id="ARBA00057812"/>
    </source>
</evidence>
<feature type="binding site" evidence="10">
    <location>
        <position position="270"/>
    </location>
    <ligand>
        <name>Zn(2+)</name>
        <dbReference type="ChEBI" id="CHEBI:29105"/>
        <label>2</label>
        <note>catalytic</note>
    </ligand>
</feature>
<evidence type="ECO:0000256" key="3">
    <source>
        <dbReference type="ARBA" id="ARBA00022694"/>
    </source>
</evidence>
<feature type="binding site" evidence="10">
    <location>
        <position position="63"/>
    </location>
    <ligand>
        <name>Zn(2+)</name>
        <dbReference type="ChEBI" id="CHEBI:29105"/>
        <label>1</label>
        <note>catalytic</note>
    </ligand>
</feature>
<dbReference type="GO" id="GO:0042781">
    <property type="term" value="F:3'-tRNA processing endoribonuclease activity"/>
    <property type="evidence" value="ECO:0007669"/>
    <property type="project" value="UniProtKB-UniRule"/>
</dbReference>
<gene>
    <name evidence="10 12" type="primary">rnz</name>
    <name evidence="12" type="ORF">H9901_00745</name>
</gene>
<comment type="function">
    <text evidence="9 10">Zinc phosphodiesterase, which displays some tRNA 3'-processing endonuclease activity. Probably involved in tRNA maturation, by removing a 3'-trailer from precursor tRNA.</text>
</comment>
<feature type="binding site" evidence="10">
    <location>
        <position position="68"/>
    </location>
    <ligand>
        <name>Zn(2+)</name>
        <dbReference type="ChEBI" id="CHEBI:29105"/>
        <label>2</label>
        <note>catalytic</note>
    </ligand>
</feature>
<comment type="subunit">
    <text evidence="1 10">Homodimer.</text>
</comment>
<feature type="binding site" evidence="10">
    <location>
        <position position="141"/>
    </location>
    <ligand>
        <name>Zn(2+)</name>
        <dbReference type="ChEBI" id="CHEBI:29105"/>
        <label>1</label>
        <note>catalytic</note>
    </ligand>
</feature>
<evidence type="ECO:0000313" key="12">
    <source>
        <dbReference type="EMBL" id="MBU3851229.1"/>
    </source>
</evidence>
<dbReference type="EMBL" id="JAHLFS010000011">
    <property type="protein sequence ID" value="MBU3851229.1"/>
    <property type="molecule type" value="Genomic_DNA"/>
</dbReference>
<evidence type="ECO:0000256" key="8">
    <source>
        <dbReference type="ARBA" id="ARBA00022833"/>
    </source>
</evidence>
<name>A0A948TIG3_9LACO</name>
<comment type="catalytic activity">
    <reaction evidence="10">
        <text>Endonucleolytic cleavage of RNA, removing extra 3' nucleotides from tRNA precursor, generating 3' termini of tRNAs. A 3'-hydroxy group is left at the tRNA terminus and a 5'-phosphoryl group is left at the trailer molecule.</text>
        <dbReference type="EC" id="3.1.26.11"/>
    </reaction>
</comment>
<dbReference type="InterPro" id="IPR013471">
    <property type="entry name" value="RNase_Z/BN"/>
</dbReference>
<evidence type="ECO:0000256" key="10">
    <source>
        <dbReference type="HAMAP-Rule" id="MF_01818"/>
    </source>
</evidence>
<keyword evidence="7 10" id="KW-0378">Hydrolase</keyword>
<dbReference type="HAMAP" id="MF_01818">
    <property type="entry name" value="RNase_Z_BN"/>
    <property type="match status" value="1"/>
</dbReference>
<keyword evidence="8 10" id="KW-0862">Zinc</keyword>
<feature type="active site" description="Proton acceptor" evidence="10">
    <location>
        <position position="67"/>
    </location>
</feature>
<comment type="caution">
    <text evidence="12">The sequence shown here is derived from an EMBL/GenBank/DDBJ whole genome shotgun (WGS) entry which is preliminary data.</text>
</comment>
<feature type="binding site" evidence="10">
    <location>
        <position position="67"/>
    </location>
    <ligand>
        <name>Zn(2+)</name>
        <dbReference type="ChEBI" id="CHEBI:29105"/>
        <label>2</label>
        <note>catalytic</note>
    </ligand>
</feature>
<reference evidence="12" key="2">
    <citation type="submission" date="2021-04" db="EMBL/GenBank/DDBJ databases">
        <authorList>
            <person name="Gilroy R."/>
        </authorList>
    </citation>
    <scope>NUCLEOTIDE SEQUENCE</scope>
    <source>
        <strain evidence="12">F6-6636</strain>
    </source>
</reference>
<evidence type="ECO:0000256" key="2">
    <source>
        <dbReference type="ARBA" id="ARBA00012477"/>
    </source>
</evidence>
<feature type="binding site" evidence="10">
    <location>
        <position position="65"/>
    </location>
    <ligand>
        <name>Zn(2+)</name>
        <dbReference type="ChEBI" id="CHEBI:29105"/>
        <label>1</label>
        <note>catalytic</note>
    </ligand>
</feature>
<dbReference type="EC" id="3.1.26.11" evidence="2 10"/>
<keyword evidence="6 10" id="KW-0255">Endonuclease</keyword>
<keyword evidence="4 10" id="KW-0540">Nuclease</keyword>
<dbReference type="Proteomes" id="UP000777303">
    <property type="component" value="Unassembled WGS sequence"/>
</dbReference>
<dbReference type="GO" id="GO:0042802">
    <property type="term" value="F:identical protein binding"/>
    <property type="evidence" value="ECO:0007669"/>
    <property type="project" value="UniProtKB-ARBA"/>
</dbReference>
<dbReference type="InterPro" id="IPR001279">
    <property type="entry name" value="Metallo-B-lactamas"/>
</dbReference>
<reference evidence="12" key="1">
    <citation type="journal article" date="2021" name="PeerJ">
        <title>Extensive microbial diversity within the chicken gut microbiome revealed by metagenomics and culture.</title>
        <authorList>
            <person name="Gilroy R."/>
            <person name="Ravi A."/>
            <person name="Getino M."/>
            <person name="Pursley I."/>
            <person name="Horton D.L."/>
            <person name="Alikhan N.F."/>
            <person name="Baker D."/>
            <person name="Gharbi K."/>
            <person name="Hall N."/>
            <person name="Watson M."/>
            <person name="Adriaenssens E.M."/>
            <person name="Foster-Nyarko E."/>
            <person name="Jarju S."/>
            <person name="Secka A."/>
            <person name="Antonio M."/>
            <person name="Oren A."/>
            <person name="Chaudhuri R.R."/>
            <person name="La Ragione R."/>
            <person name="Hildebrand F."/>
            <person name="Pallen M.J."/>
        </authorList>
    </citation>
    <scope>NUCLEOTIDE SEQUENCE</scope>
    <source>
        <strain evidence="12">F6-6636</strain>
    </source>
</reference>
<feature type="binding site" evidence="10">
    <location>
        <position position="212"/>
    </location>
    <ligand>
        <name>Zn(2+)</name>
        <dbReference type="ChEBI" id="CHEBI:29105"/>
        <label>2</label>
        <note>catalytic</note>
    </ligand>
</feature>
<dbReference type="NCBIfam" id="NF000801">
    <property type="entry name" value="PRK00055.1-3"/>
    <property type="match status" value="1"/>
</dbReference>
<dbReference type="GO" id="GO:0008270">
    <property type="term" value="F:zinc ion binding"/>
    <property type="evidence" value="ECO:0007669"/>
    <property type="project" value="UniProtKB-UniRule"/>
</dbReference>
<evidence type="ECO:0000256" key="4">
    <source>
        <dbReference type="ARBA" id="ARBA00022722"/>
    </source>
</evidence>
<comment type="similarity">
    <text evidence="10">Belongs to the RNase Z family.</text>
</comment>
<feature type="binding site" evidence="10">
    <location>
        <position position="212"/>
    </location>
    <ligand>
        <name>Zn(2+)</name>
        <dbReference type="ChEBI" id="CHEBI:29105"/>
        <label>1</label>
        <note>catalytic</note>
    </ligand>
</feature>
<evidence type="ECO:0000256" key="5">
    <source>
        <dbReference type="ARBA" id="ARBA00022723"/>
    </source>
</evidence>
<evidence type="ECO:0000256" key="7">
    <source>
        <dbReference type="ARBA" id="ARBA00022801"/>
    </source>
</evidence>
<protein>
    <recommendedName>
        <fullName evidence="2 10">Ribonuclease Z</fullName>
        <shortName evidence="10">RNase Z</shortName>
        <ecNumber evidence="2 10">3.1.26.11</ecNumber>
    </recommendedName>
    <alternativeName>
        <fullName evidence="10">tRNA 3 endonuclease</fullName>
    </alternativeName>
    <alternativeName>
        <fullName evidence="10">tRNase Z</fullName>
    </alternativeName>
</protein>
<accession>A0A948TIG3</accession>
<keyword evidence="3 10" id="KW-0819">tRNA processing</keyword>
<dbReference type="InterPro" id="IPR036866">
    <property type="entry name" value="RibonucZ/Hydroxyglut_hydro"/>
</dbReference>
<dbReference type="Gene3D" id="3.60.15.10">
    <property type="entry name" value="Ribonuclease Z/Hydroxyacylglutathione hydrolase-like"/>
    <property type="match status" value="1"/>
</dbReference>
<sequence length="314" mass="35031">MELEFLGTGAGVPARNRNVASVALKLLDERNEIWLFDAGEGTQQQILRTAIKPRKITKIFITHLHGDHIFGLPGLLSSRSFQGGNSTLTIYGPRGIEEYVRTSLRISESHLTYKLKFVNLPQSGVIFEDKTFKVVTARVDHRIPAYGFRVVEKDHPGELLVAKLKAMDIPSGPIYGQLKAGKTVTLPDGRVLDGKDFVGPAQKGRIVTIIGDTRRTENCVRLAKNADVLVHESTFADDDRPMAHQYYHTTSAEAAEIAKQAHVKELLLTHISARYIGRGIAHLQKQARRIFANTKVVNDFDIVNVPFDKNNFKK</sequence>
<dbReference type="AlphaFoldDB" id="A0A948TIG3"/>
<evidence type="ECO:0000256" key="1">
    <source>
        <dbReference type="ARBA" id="ARBA00011738"/>
    </source>
</evidence>
<comment type="cofactor">
    <cofactor evidence="10">
        <name>Zn(2+)</name>
        <dbReference type="ChEBI" id="CHEBI:29105"/>
    </cofactor>
    <text evidence="10">Binds 2 Zn(2+) ions.</text>
</comment>
<organism evidence="12 13">
    <name type="scientific">Candidatus Paralactobacillus gallistercoris</name>
    <dbReference type="NCBI Taxonomy" id="2838724"/>
    <lineage>
        <taxon>Bacteria</taxon>
        <taxon>Bacillati</taxon>
        <taxon>Bacillota</taxon>
        <taxon>Bacilli</taxon>
        <taxon>Lactobacillales</taxon>
        <taxon>Lactobacillaceae</taxon>
        <taxon>Lactobacillus</taxon>
    </lineage>
</organism>
<evidence type="ECO:0000313" key="13">
    <source>
        <dbReference type="Proteomes" id="UP000777303"/>
    </source>
</evidence>
<dbReference type="Pfam" id="PF12706">
    <property type="entry name" value="Lactamase_B_2"/>
    <property type="match status" value="1"/>
</dbReference>
<dbReference type="CDD" id="cd07717">
    <property type="entry name" value="RNaseZ_ZiPD-like_MBL-fold"/>
    <property type="match status" value="1"/>
</dbReference>
<dbReference type="PANTHER" id="PTHR46018">
    <property type="entry name" value="ZINC PHOSPHODIESTERASE ELAC PROTEIN 1"/>
    <property type="match status" value="1"/>
</dbReference>
<dbReference type="Pfam" id="PF23023">
    <property type="entry name" value="Anti-Pycsar_Apyc1"/>
    <property type="match status" value="1"/>
</dbReference>
<proteinExistence type="inferred from homology"/>